<dbReference type="EMBL" id="BGPR01010928">
    <property type="protein sequence ID" value="GBN48760.1"/>
    <property type="molecule type" value="Genomic_DNA"/>
</dbReference>
<reference evidence="3 6" key="1">
    <citation type="journal article" date="2019" name="Sci. Rep.">
        <title>Orb-weaving spider Araneus ventricosus genome elucidates the spidroin gene catalogue.</title>
        <authorList>
            <person name="Kono N."/>
            <person name="Nakamura H."/>
            <person name="Ohtoshi R."/>
            <person name="Moran D.A.P."/>
            <person name="Shinohara A."/>
            <person name="Yoshida Y."/>
            <person name="Fujiwara M."/>
            <person name="Mori M."/>
            <person name="Tomita M."/>
            <person name="Arakawa K."/>
        </authorList>
    </citation>
    <scope>NUCLEOTIDE SEQUENCE [LARGE SCALE GENOMIC DNA]</scope>
</reference>
<comment type="caution">
    <text evidence="3">The sequence shown here is derived from an EMBL/GenBank/DDBJ whole genome shotgun (WGS) entry which is preliminary data.</text>
</comment>
<name>A0A4Y2PE40_ARAVE</name>
<dbReference type="EMBL" id="BGPR01010927">
    <property type="protein sequence ID" value="GBN48758.1"/>
    <property type="molecule type" value="Genomic_DNA"/>
</dbReference>
<proteinExistence type="predicted"/>
<evidence type="ECO:0000313" key="2">
    <source>
        <dbReference type="EMBL" id="GBN48758.1"/>
    </source>
</evidence>
<feature type="domain" description="HAT C-terminal dimerisation" evidence="1">
    <location>
        <begin position="102"/>
        <end position="172"/>
    </location>
</feature>
<accession>A0A4Y2PE40</accession>
<dbReference type="Pfam" id="PF05699">
    <property type="entry name" value="Dimer_Tnp_hAT"/>
    <property type="match status" value="1"/>
</dbReference>
<organism evidence="3 6">
    <name type="scientific">Araneus ventricosus</name>
    <name type="common">Orbweaver spider</name>
    <name type="synonym">Epeira ventricosa</name>
    <dbReference type="NCBI Taxonomy" id="182803"/>
    <lineage>
        <taxon>Eukaryota</taxon>
        <taxon>Metazoa</taxon>
        <taxon>Ecdysozoa</taxon>
        <taxon>Arthropoda</taxon>
        <taxon>Chelicerata</taxon>
        <taxon>Arachnida</taxon>
        <taxon>Araneae</taxon>
        <taxon>Araneomorphae</taxon>
        <taxon>Entelegynae</taxon>
        <taxon>Araneoidea</taxon>
        <taxon>Araneidae</taxon>
        <taxon>Araneus</taxon>
    </lineage>
</organism>
<dbReference type="Proteomes" id="UP000499080">
    <property type="component" value="Unassembled WGS sequence"/>
</dbReference>
<dbReference type="EMBL" id="BGPR01011770">
    <property type="protein sequence ID" value="GBN52871.1"/>
    <property type="molecule type" value="Genomic_DNA"/>
</dbReference>
<dbReference type="AlphaFoldDB" id="A0A4Y2PE40"/>
<evidence type="ECO:0000313" key="4">
    <source>
        <dbReference type="EMBL" id="GBN52846.1"/>
    </source>
</evidence>
<evidence type="ECO:0000313" key="3">
    <source>
        <dbReference type="EMBL" id="GBN48760.1"/>
    </source>
</evidence>
<evidence type="ECO:0000313" key="6">
    <source>
        <dbReference type="Proteomes" id="UP000499080"/>
    </source>
</evidence>
<gene>
    <name evidence="3" type="ORF">AVEN_129277_1</name>
    <name evidence="2" type="ORF">AVEN_13939_1</name>
    <name evidence="4" type="ORF">AVEN_157133_1</name>
    <name evidence="5" type="ORF">AVEN_22698_1</name>
</gene>
<dbReference type="InterPro" id="IPR008906">
    <property type="entry name" value="HATC_C_dom"/>
</dbReference>
<evidence type="ECO:0000313" key="5">
    <source>
        <dbReference type="EMBL" id="GBN52871.1"/>
    </source>
</evidence>
<keyword evidence="6" id="KW-1185">Reference proteome</keyword>
<sequence>MNRRQCLCICLSAYGTAQSPLHLQVRNLAGRWPTTGAETPRIDSLIFVVNFSSFNTYHILELKYVTSSVILANCKDFEAILTDGASLELCDEISVMCSLLEKDLPPLEVLKLMTKMNFVPNLSIALRILLILQISVASVEHSFSKLEISKNYLRTTTYQTSLSDLAILGIEYEQLVQKVL</sequence>
<dbReference type="OrthoDB" id="6437574at2759"/>
<evidence type="ECO:0000259" key="1">
    <source>
        <dbReference type="Pfam" id="PF05699"/>
    </source>
</evidence>
<dbReference type="EMBL" id="BGPR01011765">
    <property type="protein sequence ID" value="GBN52846.1"/>
    <property type="molecule type" value="Genomic_DNA"/>
</dbReference>
<dbReference type="GO" id="GO:0046983">
    <property type="term" value="F:protein dimerization activity"/>
    <property type="evidence" value="ECO:0007669"/>
    <property type="project" value="InterPro"/>
</dbReference>
<protein>
    <recommendedName>
        <fullName evidence="1">HAT C-terminal dimerisation domain-containing protein</fullName>
    </recommendedName>
</protein>